<dbReference type="EMBL" id="CSWP01000002">
    <property type="protein sequence ID" value="CPV43115.1"/>
    <property type="molecule type" value="Genomic_DNA"/>
</dbReference>
<evidence type="ECO:0000313" key="2">
    <source>
        <dbReference type="Proteomes" id="UP000045782"/>
    </source>
</evidence>
<dbReference type="RefSeq" id="WP_016892581.1">
    <property type="nucleotide sequence ID" value="NZ_CSWP01000002.1"/>
</dbReference>
<organism evidence="1 2">
    <name type="scientific">Mycobacteroides abscessus</name>
    <dbReference type="NCBI Taxonomy" id="36809"/>
    <lineage>
        <taxon>Bacteria</taxon>
        <taxon>Bacillati</taxon>
        <taxon>Actinomycetota</taxon>
        <taxon>Actinomycetes</taxon>
        <taxon>Mycobacteriales</taxon>
        <taxon>Mycobacteriaceae</taxon>
        <taxon>Mycobacteroides</taxon>
    </lineage>
</organism>
<dbReference type="AlphaFoldDB" id="A0A0U0ZKP0"/>
<evidence type="ECO:0000313" key="1">
    <source>
        <dbReference type="EMBL" id="CPV43115.1"/>
    </source>
</evidence>
<reference evidence="1 2" key="1">
    <citation type="submission" date="2015-03" db="EMBL/GenBank/DDBJ databases">
        <authorList>
            <person name="Murphy D."/>
        </authorList>
    </citation>
    <scope>NUCLEOTIDE SEQUENCE [LARGE SCALE GENOMIC DNA]</scope>
    <source>
        <strain evidence="1 2">PAP088</strain>
    </source>
</reference>
<sequence>MHETDLEDETTEDEYVPLWRRTRSIEEEREEAFRRYVESTVEYNEAIVAAGGTPWHGDDTERRRELFMRRYRTNDRVAV</sequence>
<gene>
    <name evidence="1" type="ORF">ERS075579_01460</name>
</gene>
<name>A0A0U0ZKP0_9MYCO</name>
<proteinExistence type="predicted"/>
<protein>
    <submittedName>
        <fullName evidence="1">Uncharacterized protein</fullName>
    </submittedName>
</protein>
<accession>A0A0U0ZKP0</accession>
<dbReference type="Proteomes" id="UP000045782">
    <property type="component" value="Unassembled WGS sequence"/>
</dbReference>